<evidence type="ECO:0000256" key="1">
    <source>
        <dbReference type="SAM" id="MobiDB-lite"/>
    </source>
</evidence>
<feature type="signal peptide" evidence="2">
    <location>
        <begin position="1"/>
        <end position="18"/>
    </location>
</feature>
<keyword evidence="2" id="KW-0732">Signal</keyword>
<evidence type="ECO:0000313" key="5">
    <source>
        <dbReference type="Proteomes" id="UP000219331"/>
    </source>
</evidence>
<protein>
    <submittedName>
        <fullName evidence="4">Nuclease homologue</fullName>
    </submittedName>
</protein>
<dbReference type="InterPro" id="IPR035437">
    <property type="entry name" value="SNase_OB-fold_sf"/>
</dbReference>
<dbReference type="SMART" id="SM00318">
    <property type="entry name" value="SNc"/>
    <property type="match status" value="1"/>
</dbReference>
<feature type="compositionally biased region" description="Pro residues" evidence="1">
    <location>
        <begin position="79"/>
        <end position="90"/>
    </location>
</feature>
<dbReference type="AlphaFoldDB" id="A0A285SQ53"/>
<accession>A0A285SQ53</accession>
<feature type="region of interest" description="Disordered" evidence="1">
    <location>
        <begin position="39"/>
        <end position="118"/>
    </location>
</feature>
<evidence type="ECO:0000313" key="4">
    <source>
        <dbReference type="EMBL" id="SOC10352.1"/>
    </source>
</evidence>
<gene>
    <name evidence="4" type="ORF">SAMN05421512_106229</name>
</gene>
<reference evidence="4 5" key="1">
    <citation type="submission" date="2017-08" db="EMBL/GenBank/DDBJ databases">
        <authorList>
            <person name="de Groot N.N."/>
        </authorList>
    </citation>
    <scope>NUCLEOTIDE SEQUENCE [LARGE SCALE GENOMIC DNA]</scope>
    <source>
        <strain evidence="4 5">USBA 352</strain>
    </source>
</reference>
<feature type="compositionally biased region" description="Low complexity" evidence="1">
    <location>
        <begin position="67"/>
        <end position="78"/>
    </location>
</feature>
<dbReference type="STRING" id="538381.GCA_001696535_02754"/>
<name>A0A285SQ53_9HYPH</name>
<feature type="compositionally biased region" description="Polar residues" evidence="1">
    <location>
        <begin position="99"/>
        <end position="108"/>
    </location>
</feature>
<dbReference type="SUPFAM" id="SSF50199">
    <property type="entry name" value="Staphylococcal nuclease"/>
    <property type="match status" value="1"/>
</dbReference>
<dbReference type="RefSeq" id="WP_097175155.1">
    <property type="nucleotide sequence ID" value="NZ_OBML01000006.1"/>
</dbReference>
<dbReference type="EMBL" id="OBML01000006">
    <property type="protein sequence ID" value="SOC10352.1"/>
    <property type="molecule type" value="Genomic_DNA"/>
</dbReference>
<evidence type="ECO:0000256" key="2">
    <source>
        <dbReference type="SAM" id="SignalP"/>
    </source>
</evidence>
<feature type="chain" id="PRO_5013261734" evidence="2">
    <location>
        <begin position="19"/>
        <end position="337"/>
    </location>
</feature>
<feature type="domain" description="TNase-like" evidence="3">
    <location>
        <begin position="134"/>
        <end position="262"/>
    </location>
</feature>
<dbReference type="InterPro" id="IPR016071">
    <property type="entry name" value="Staphylococal_nuclease_OB-fold"/>
</dbReference>
<sequence>MGRTFLIAVLIAGALAAAADYGSGGMLRDMVLGTGEDGAKASLDRASEPAASPEAKAEVPPQPQKPPQIQTQPQIAAPAPAPAEPAPPPALVQLPDAPNPSSIRNVTPSDILPPPRVSGPLKRVAAQLPKLPEREIPTEITFHQPLVIDAGSFRTKQLTIRLAGIDAPQLEETCPSRLGGTWPCGMRARTALRGLVRRHAITCDGMQDTPAGVVLAQCRKQGTDLAAWMVAQGWARPGEGAGEDLLASAEAAREARRGIWQLDGPAPLSPFPSLATDAGQDGETPSAGDGGAEPTDGQATSATAGASGTDMAPARGLSLDLPPVEITETPWHPGNLD</sequence>
<organism evidence="4 5">
    <name type="scientific">Stappia indica</name>
    <dbReference type="NCBI Taxonomy" id="538381"/>
    <lineage>
        <taxon>Bacteria</taxon>
        <taxon>Pseudomonadati</taxon>
        <taxon>Pseudomonadota</taxon>
        <taxon>Alphaproteobacteria</taxon>
        <taxon>Hyphomicrobiales</taxon>
        <taxon>Stappiaceae</taxon>
        <taxon>Stappia</taxon>
    </lineage>
</organism>
<dbReference type="Gene3D" id="2.40.50.90">
    <property type="match status" value="1"/>
</dbReference>
<evidence type="ECO:0000259" key="3">
    <source>
        <dbReference type="SMART" id="SM00318"/>
    </source>
</evidence>
<keyword evidence="5" id="KW-1185">Reference proteome</keyword>
<dbReference type="Pfam" id="PF00565">
    <property type="entry name" value="SNase"/>
    <property type="match status" value="1"/>
</dbReference>
<dbReference type="OrthoDB" id="9805504at2"/>
<feature type="compositionally biased region" description="Low complexity" evidence="1">
    <location>
        <begin position="295"/>
        <end position="310"/>
    </location>
</feature>
<proteinExistence type="predicted"/>
<feature type="region of interest" description="Disordered" evidence="1">
    <location>
        <begin position="262"/>
        <end position="337"/>
    </location>
</feature>
<dbReference type="Proteomes" id="UP000219331">
    <property type="component" value="Unassembled WGS sequence"/>
</dbReference>